<dbReference type="GeneID" id="60594839"/>
<dbReference type="Proteomes" id="UP000004596">
    <property type="component" value="Unassembled WGS sequence"/>
</dbReference>
<evidence type="ECO:0000313" key="1">
    <source>
        <dbReference type="EMBL" id="EDV03118.1"/>
    </source>
</evidence>
<dbReference type="RefSeq" id="WP_002560346.1">
    <property type="nucleotide sequence ID" value="NZ_ABJL02000008.1"/>
</dbReference>
<sequence>MKLYIIMLVVGIILLLATNSEYCLSNITGLAMAYTACHKLNMFYE</sequence>
<accession>B3CD57</accession>
<dbReference type="EMBL" id="ABJL02000008">
    <property type="protein sequence ID" value="EDV03118.1"/>
    <property type="molecule type" value="Genomic_DNA"/>
</dbReference>
<reference evidence="1 2" key="1">
    <citation type="submission" date="2008-04" db="EMBL/GenBank/DDBJ databases">
        <title>Draft genome sequence of Bacteroides intestinalis (DSM 17393).</title>
        <authorList>
            <person name="Sudarsanam P."/>
            <person name="Ley R."/>
            <person name="Guruge J."/>
            <person name="Turnbaugh P.J."/>
            <person name="Mahowald M."/>
            <person name="Liep D."/>
            <person name="Gordon J."/>
        </authorList>
    </citation>
    <scope>NUCLEOTIDE SEQUENCE [LARGE SCALE GENOMIC DNA]</scope>
    <source>
        <strain evidence="1 2">DSM 17393</strain>
    </source>
</reference>
<gene>
    <name evidence="1" type="ORF">BACINT_02231</name>
</gene>
<reference evidence="1 2" key="2">
    <citation type="submission" date="2008-04" db="EMBL/GenBank/DDBJ databases">
        <authorList>
            <person name="Fulton L."/>
            <person name="Clifton S."/>
            <person name="Fulton B."/>
            <person name="Xu J."/>
            <person name="Minx P."/>
            <person name="Pepin K.H."/>
            <person name="Johnson M."/>
            <person name="Thiruvilangam P."/>
            <person name="Bhonagiri V."/>
            <person name="Nash W.E."/>
            <person name="Mardis E.R."/>
            <person name="Wilson R.K."/>
        </authorList>
    </citation>
    <scope>NUCLEOTIDE SEQUENCE [LARGE SCALE GENOMIC DNA]</scope>
    <source>
        <strain evidence="1 2">DSM 17393</strain>
    </source>
</reference>
<evidence type="ECO:0000313" key="2">
    <source>
        <dbReference type="Proteomes" id="UP000004596"/>
    </source>
</evidence>
<dbReference type="AlphaFoldDB" id="B3CD57"/>
<proteinExistence type="predicted"/>
<name>B3CD57_9BACE</name>
<dbReference type="STRING" id="471870.BACINT_02231"/>
<comment type="caution">
    <text evidence="1">The sequence shown here is derived from an EMBL/GenBank/DDBJ whole genome shotgun (WGS) entry which is preliminary data.</text>
</comment>
<protein>
    <submittedName>
        <fullName evidence="1">Uncharacterized protein</fullName>
    </submittedName>
</protein>
<organism evidence="1 2">
    <name type="scientific">Bacteroides intestinalis DSM 17393</name>
    <dbReference type="NCBI Taxonomy" id="471870"/>
    <lineage>
        <taxon>Bacteria</taxon>
        <taxon>Pseudomonadati</taxon>
        <taxon>Bacteroidota</taxon>
        <taxon>Bacteroidia</taxon>
        <taxon>Bacteroidales</taxon>
        <taxon>Bacteroidaceae</taxon>
        <taxon>Bacteroides</taxon>
    </lineage>
</organism>